<dbReference type="AlphaFoldDB" id="A0A5C0SKV8"/>
<accession>A0A5C0SKV8</accession>
<proteinExistence type="predicted"/>
<dbReference type="GeneID" id="41609317"/>
<dbReference type="KEGG" id="them:FPV09_05640"/>
<reference evidence="1 2" key="1">
    <citation type="submission" date="2019-07" db="EMBL/GenBank/DDBJ databases">
        <title>Complete genome of Thermococcus acidophilus.</title>
        <authorList>
            <person name="Li X."/>
        </authorList>
    </citation>
    <scope>NUCLEOTIDE SEQUENCE [LARGE SCALE GENOMIC DNA]</scope>
    <source>
        <strain evidence="1 2">SY113</strain>
    </source>
</reference>
<protein>
    <submittedName>
        <fullName evidence="1">Uncharacterized protein</fullName>
    </submittedName>
</protein>
<organism evidence="1 2">
    <name type="scientific">Thermococcus aciditolerans</name>
    <dbReference type="NCBI Taxonomy" id="2598455"/>
    <lineage>
        <taxon>Archaea</taxon>
        <taxon>Methanobacteriati</taxon>
        <taxon>Methanobacteriota</taxon>
        <taxon>Thermococci</taxon>
        <taxon>Thermococcales</taxon>
        <taxon>Thermococcaceae</taxon>
        <taxon>Thermococcus</taxon>
    </lineage>
</organism>
<dbReference type="EMBL" id="CP041932">
    <property type="protein sequence ID" value="QEK14662.1"/>
    <property type="molecule type" value="Genomic_DNA"/>
</dbReference>
<sequence length="236" mass="27777">MIERIMDNAKRFFKEDLFEISTTEKLNINPSLQLITICEPQNSTCVDIYYDSNIIFLDPENKFFNKIFEILNLRKDNKNNNSHEKGDAILIWNGHDKAYVGIFELKTTLGVRTFKKALRQIQNTMLGTLLILRFLRIDLIEYYYGIILYKTIKITDTDPVEYDPYINPHDVLLDQFLKRVCEIFKNARKVHKGIEFPIKSPESNETMLVKLFRYDETPLYLDTKGIFSSISKDKNP</sequence>
<gene>
    <name evidence="1" type="ORF">FPV09_05640</name>
</gene>
<dbReference type="Proteomes" id="UP000322631">
    <property type="component" value="Chromosome"/>
</dbReference>
<name>A0A5C0SKV8_9EURY</name>
<evidence type="ECO:0000313" key="1">
    <source>
        <dbReference type="EMBL" id="QEK14662.1"/>
    </source>
</evidence>
<dbReference type="RefSeq" id="WP_148882681.1">
    <property type="nucleotide sequence ID" value="NZ_CP041932.1"/>
</dbReference>
<keyword evidence="2" id="KW-1185">Reference proteome</keyword>
<evidence type="ECO:0000313" key="2">
    <source>
        <dbReference type="Proteomes" id="UP000322631"/>
    </source>
</evidence>